<keyword evidence="1" id="KW-0694">RNA-binding</keyword>
<dbReference type="PANTHER" id="PTHR34427">
    <property type="entry name" value="DUF4283 DOMAIN PROTEIN"/>
    <property type="match status" value="1"/>
</dbReference>
<dbReference type="PANTHER" id="PTHR34427:SF5">
    <property type="entry name" value="DUF4283 DOMAIN-CONTAINING PROTEIN"/>
    <property type="match status" value="1"/>
</dbReference>
<dbReference type="Proteomes" id="UP001141552">
    <property type="component" value="Unassembled WGS sequence"/>
</dbReference>
<dbReference type="GO" id="GO:0003723">
    <property type="term" value="F:RNA binding"/>
    <property type="evidence" value="ECO:0007669"/>
    <property type="project" value="UniProtKB-UniRule"/>
</dbReference>
<feature type="compositionally biased region" description="Polar residues" evidence="2">
    <location>
        <begin position="419"/>
        <end position="432"/>
    </location>
</feature>
<feature type="compositionally biased region" description="Polar residues" evidence="2">
    <location>
        <begin position="445"/>
        <end position="460"/>
    </location>
</feature>
<protein>
    <recommendedName>
        <fullName evidence="3">RRM domain-containing protein</fullName>
    </recommendedName>
</protein>
<dbReference type="EMBL" id="JAKUCV010003446">
    <property type="protein sequence ID" value="KAJ4838908.1"/>
    <property type="molecule type" value="Genomic_DNA"/>
</dbReference>
<feature type="domain" description="RRM" evidence="3">
    <location>
        <begin position="106"/>
        <end position="183"/>
    </location>
</feature>
<feature type="region of interest" description="Disordered" evidence="2">
    <location>
        <begin position="52"/>
        <end position="86"/>
    </location>
</feature>
<feature type="region of interest" description="Disordered" evidence="2">
    <location>
        <begin position="445"/>
        <end position="519"/>
    </location>
</feature>
<dbReference type="OrthoDB" id="861279at2759"/>
<dbReference type="Gene3D" id="3.30.70.330">
    <property type="match status" value="1"/>
</dbReference>
<evidence type="ECO:0000259" key="3">
    <source>
        <dbReference type="PROSITE" id="PS50102"/>
    </source>
</evidence>
<feature type="region of interest" description="Disordered" evidence="2">
    <location>
        <begin position="419"/>
        <end position="438"/>
    </location>
</feature>
<sequence length="646" mass="71523">MNPFLSQPMSPGFLGRPQSVQTANPPILTTKIFSHTNPITHPSIYGIQLNNQTRSQSNRRSPEQPPKQHAPTTYTLPHQQPKPNSVHFSKWSRKAIERAIDRQEVISVYVENIPDRWLPTDIHLVMNRYAEVLDVFIPRKKNKSGKRFAFVRFSNNVVIAPIIQRINSMQIDSKFLAASVAKSRIVLQRPPVSRAQVPSFSRVSANRPFAEVVRAPQVTQQLPRAECKPQDKSFSAFIPKKGSPEWLDCCAFGVLKSPMPFKSLLNLFPHKESPVTDIIPLGGVSFLFRFQSVAERNALIGCKPDWFTPLFEVFRPWENGDSASNRLCWVLIKGTPPCAWSADFFRFITSSLGSMVDWSFESSSKNRMDVAEVLILTKSTTFINKVLSVQIGNKQFDIGVAESQHDPLDWDRNVIMNPSSVLSSGNERNSGDVQVGGTLKDANVSHTATSTQSQSLPQISKQHEEADSDDPFNLRPIINSTTQKVAPPQLSQPAHSQKTIPSEASFSSSHESGSLPIQNEQISPQPISRRANPSGPNLEPVIQLFVGSSPTGQANEVNQEQPINLVPYLCTQPSMNAQPKSIELDQEIALSPIFDLSKASPTWRNIAQSGSHDSQSGIDLFSGSEIRIGNGVGMETRIAILGVRGS</sequence>
<feature type="compositionally biased region" description="Polar residues" evidence="2">
    <location>
        <begin position="70"/>
        <end position="86"/>
    </location>
</feature>
<dbReference type="CDD" id="cd00590">
    <property type="entry name" value="RRM_SF"/>
    <property type="match status" value="1"/>
</dbReference>
<feature type="region of interest" description="Disordered" evidence="2">
    <location>
        <begin position="1"/>
        <end position="21"/>
    </location>
</feature>
<comment type="caution">
    <text evidence="4">The sequence shown here is derived from an EMBL/GenBank/DDBJ whole genome shotgun (WGS) entry which is preliminary data.</text>
</comment>
<dbReference type="PROSITE" id="PS50102">
    <property type="entry name" value="RRM"/>
    <property type="match status" value="1"/>
</dbReference>
<gene>
    <name evidence="4" type="ORF">Tsubulata_006781</name>
</gene>
<dbReference type="AlphaFoldDB" id="A0A9Q0FW11"/>
<reference evidence="4" key="1">
    <citation type="submission" date="2022-02" db="EMBL/GenBank/DDBJ databases">
        <authorList>
            <person name="Henning P.M."/>
            <person name="McCubbin A.G."/>
            <person name="Shore J.S."/>
        </authorList>
    </citation>
    <scope>NUCLEOTIDE SEQUENCE</scope>
    <source>
        <strain evidence="4">F60SS</strain>
        <tissue evidence="4">Leaves</tissue>
    </source>
</reference>
<dbReference type="InterPro" id="IPR012677">
    <property type="entry name" value="Nucleotide-bd_a/b_plait_sf"/>
</dbReference>
<feature type="compositionally biased region" description="Polar residues" evidence="2">
    <location>
        <begin position="478"/>
        <end position="500"/>
    </location>
</feature>
<keyword evidence="5" id="KW-1185">Reference proteome</keyword>
<feature type="compositionally biased region" description="Low complexity" evidence="2">
    <location>
        <begin position="502"/>
        <end position="514"/>
    </location>
</feature>
<evidence type="ECO:0000313" key="5">
    <source>
        <dbReference type="Proteomes" id="UP001141552"/>
    </source>
</evidence>
<dbReference type="InterPro" id="IPR035979">
    <property type="entry name" value="RBD_domain_sf"/>
</dbReference>
<proteinExistence type="predicted"/>
<dbReference type="SUPFAM" id="SSF54928">
    <property type="entry name" value="RNA-binding domain, RBD"/>
    <property type="match status" value="1"/>
</dbReference>
<evidence type="ECO:0000256" key="1">
    <source>
        <dbReference type="PROSITE-ProRule" id="PRU00176"/>
    </source>
</evidence>
<name>A0A9Q0FW11_9ROSI</name>
<organism evidence="4 5">
    <name type="scientific">Turnera subulata</name>
    <dbReference type="NCBI Taxonomy" id="218843"/>
    <lineage>
        <taxon>Eukaryota</taxon>
        <taxon>Viridiplantae</taxon>
        <taxon>Streptophyta</taxon>
        <taxon>Embryophyta</taxon>
        <taxon>Tracheophyta</taxon>
        <taxon>Spermatophyta</taxon>
        <taxon>Magnoliopsida</taxon>
        <taxon>eudicotyledons</taxon>
        <taxon>Gunneridae</taxon>
        <taxon>Pentapetalae</taxon>
        <taxon>rosids</taxon>
        <taxon>fabids</taxon>
        <taxon>Malpighiales</taxon>
        <taxon>Passifloraceae</taxon>
        <taxon>Turnera</taxon>
    </lineage>
</organism>
<evidence type="ECO:0000256" key="2">
    <source>
        <dbReference type="SAM" id="MobiDB-lite"/>
    </source>
</evidence>
<accession>A0A9Q0FW11</accession>
<dbReference type="InterPro" id="IPR000504">
    <property type="entry name" value="RRM_dom"/>
</dbReference>
<dbReference type="SMART" id="SM00360">
    <property type="entry name" value="RRM"/>
    <property type="match status" value="1"/>
</dbReference>
<reference evidence="4" key="2">
    <citation type="journal article" date="2023" name="Plants (Basel)">
        <title>Annotation of the Turnera subulata (Passifloraceae) Draft Genome Reveals the S-Locus Evolved after the Divergence of Turneroideae from Passifloroideae in a Stepwise Manner.</title>
        <authorList>
            <person name="Henning P.M."/>
            <person name="Roalson E.H."/>
            <person name="Mir W."/>
            <person name="McCubbin A.G."/>
            <person name="Shore J.S."/>
        </authorList>
    </citation>
    <scope>NUCLEOTIDE SEQUENCE</scope>
    <source>
        <strain evidence="4">F60SS</strain>
    </source>
</reference>
<evidence type="ECO:0000313" key="4">
    <source>
        <dbReference type="EMBL" id="KAJ4838908.1"/>
    </source>
</evidence>
<dbReference type="Pfam" id="PF00076">
    <property type="entry name" value="RRM_1"/>
    <property type="match status" value="1"/>
</dbReference>